<accession>A0AAD8ZZ93</accession>
<dbReference type="AlphaFoldDB" id="A0AAD8ZZ93"/>
<name>A0AAD8ZZ93_9PEZI</name>
<reference evidence="1" key="1">
    <citation type="submission" date="2023-01" db="EMBL/GenBank/DDBJ databases">
        <title>Colletotrichum chrysophilum M932 genome sequence.</title>
        <authorList>
            <person name="Baroncelli R."/>
        </authorList>
    </citation>
    <scope>NUCLEOTIDE SEQUENCE</scope>
    <source>
        <strain evidence="1">M932</strain>
    </source>
</reference>
<gene>
    <name evidence="1" type="ORF">CCHR01_18883</name>
</gene>
<evidence type="ECO:0000313" key="2">
    <source>
        <dbReference type="Proteomes" id="UP001243330"/>
    </source>
</evidence>
<dbReference type="Proteomes" id="UP001243330">
    <property type="component" value="Unassembled WGS sequence"/>
</dbReference>
<comment type="caution">
    <text evidence="1">The sequence shown here is derived from an EMBL/GenBank/DDBJ whole genome shotgun (WGS) entry which is preliminary data.</text>
</comment>
<proteinExistence type="predicted"/>
<evidence type="ECO:0000313" key="1">
    <source>
        <dbReference type="EMBL" id="KAK1838493.1"/>
    </source>
</evidence>
<keyword evidence="2" id="KW-1185">Reference proteome</keyword>
<protein>
    <submittedName>
        <fullName evidence="1">Uncharacterized protein</fullName>
    </submittedName>
</protein>
<organism evidence="1 2">
    <name type="scientific">Colletotrichum chrysophilum</name>
    <dbReference type="NCBI Taxonomy" id="1836956"/>
    <lineage>
        <taxon>Eukaryota</taxon>
        <taxon>Fungi</taxon>
        <taxon>Dikarya</taxon>
        <taxon>Ascomycota</taxon>
        <taxon>Pezizomycotina</taxon>
        <taxon>Sordariomycetes</taxon>
        <taxon>Hypocreomycetidae</taxon>
        <taxon>Glomerellales</taxon>
        <taxon>Glomerellaceae</taxon>
        <taxon>Colletotrichum</taxon>
        <taxon>Colletotrichum gloeosporioides species complex</taxon>
    </lineage>
</organism>
<sequence length="80" mass="8322">MRRPCKHALRRHKSSSNCVVVSIPQHRRTPGPPLTAAAAAAAAAAAIIEQGTPARIYITASGSAFIIVDSFPIVAASICE</sequence>
<dbReference type="EMBL" id="JAQOWY010000819">
    <property type="protein sequence ID" value="KAK1838493.1"/>
    <property type="molecule type" value="Genomic_DNA"/>
</dbReference>